<evidence type="ECO:0000256" key="8">
    <source>
        <dbReference type="SAM" id="Phobius"/>
    </source>
</evidence>
<keyword evidence="7 8" id="KW-0472">Membrane</keyword>
<comment type="similarity">
    <text evidence="2">Belongs to the FliQ/MopD/SpaQ family.</text>
</comment>
<keyword evidence="4 8" id="KW-0812">Transmembrane</keyword>
<keyword evidence="5 8" id="KW-1133">Transmembrane helix</keyword>
<evidence type="ECO:0000256" key="5">
    <source>
        <dbReference type="ARBA" id="ARBA00022989"/>
    </source>
</evidence>
<dbReference type="AlphaFoldDB" id="A0A0J5X0K0"/>
<dbReference type="EMBL" id="LDWR01000014">
    <property type="protein sequence ID" value="KML60539.1"/>
    <property type="molecule type" value="Genomic_DNA"/>
</dbReference>
<evidence type="ECO:0000313" key="9">
    <source>
        <dbReference type="EMBL" id="KML60539.1"/>
    </source>
</evidence>
<evidence type="ECO:0000256" key="2">
    <source>
        <dbReference type="ARBA" id="ARBA00006156"/>
    </source>
</evidence>
<evidence type="ECO:0000256" key="1">
    <source>
        <dbReference type="ARBA" id="ARBA00004651"/>
    </source>
</evidence>
<organism evidence="9 10">
    <name type="scientific">Burkholderia cepacia</name>
    <name type="common">Pseudomonas cepacia</name>
    <dbReference type="NCBI Taxonomy" id="292"/>
    <lineage>
        <taxon>Bacteria</taxon>
        <taxon>Pseudomonadati</taxon>
        <taxon>Pseudomonadota</taxon>
        <taxon>Betaproteobacteria</taxon>
        <taxon>Burkholderiales</taxon>
        <taxon>Burkholderiaceae</taxon>
        <taxon>Burkholderia</taxon>
        <taxon>Burkholderia cepacia complex</taxon>
    </lineage>
</organism>
<comment type="subcellular location">
    <subcellularLocation>
        <location evidence="1">Cell membrane</location>
        <topology evidence="1">Multi-pass membrane protein</topology>
    </subcellularLocation>
</comment>
<gene>
    <name evidence="9" type="ORF">VL15_09175</name>
</gene>
<dbReference type="GO" id="GO:0005886">
    <property type="term" value="C:plasma membrane"/>
    <property type="evidence" value="ECO:0007669"/>
    <property type="project" value="UniProtKB-SubCell"/>
</dbReference>
<dbReference type="InterPro" id="IPR006306">
    <property type="entry name" value="T3SS_HrpO"/>
</dbReference>
<evidence type="ECO:0000256" key="6">
    <source>
        <dbReference type="ARBA" id="ARBA00023026"/>
    </source>
</evidence>
<dbReference type="Pfam" id="PF01313">
    <property type="entry name" value="Bac_export_3"/>
    <property type="match status" value="1"/>
</dbReference>
<protein>
    <submittedName>
        <fullName evidence="9">Aldolase</fullName>
    </submittedName>
</protein>
<dbReference type="PANTHER" id="PTHR34040:SF7">
    <property type="entry name" value="SURFACE PRESENTATION OF ANTIGENS PROTEIN SPAQ"/>
    <property type="match status" value="1"/>
</dbReference>
<dbReference type="PATRIC" id="fig|292.27.peg.1441"/>
<evidence type="ECO:0000256" key="7">
    <source>
        <dbReference type="ARBA" id="ARBA00023136"/>
    </source>
</evidence>
<comment type="caution">
    <text evidence="9">The sequence shown here is derived from an EMBL/GenBank/DDBJ whole genome shotgun (WGS) entry which is preliminary data.</text>
</comment>
<dbReference type="RefSeq" id="WP_048245064.1">
    <property type="nucleotide sequence ID" value="NZ_CADEUZ010000044.1"/>
</dbReference>
<dbReference type="PRINTS" id="PR00952">
    <property type="entry name" value="TYPE3IMQPROT"/>
</dbReference>
<feature type="transmembrane region" description="Helical" evidence="8">
    <location>
        <begin position="16"/>
        <end position="41"/>
    </location>
</feature>
<feature type="transmembrane region" description="Helical" evidence="8">
    <location>
        <begin position="53"/>
        <end position="77"/>
    </location>
</feature>
<name>A0A0J5X0K0_BURCE</name>
<reference evidence="9 10" key="1">
    <citation type="submission" date="2015-05" db="EMBL/GenBank/DDBJ databases">
        <title>Draft genome of Burkholderia cepacia LK29.</title>
        <authorList>
            <person name="Chan X.Y."/>
        </authorList>
    </citation>
    <scope>NUCLEOTIDE SEQUENCE [LARGE SCALE GENOMIC DNA]</scope>
    <source>
        <strain evidence="9 10">LK29</strain>
    </source>
</reference>
<dbReference type="PANTHER" id="PTHR34040">
    <property type="entry name" value="FLAGELLAR BIOSYNTHETIC PROTEIN FLIQ"/>
    <property type="match status" value="1"/>
</dbReference>
<evidence type="ECO:0000313" key="10">
    <source>
        <dbReference type="Proteomes" id="UP000036338"/>
    </source>
</evidence>
<dbReference type="Proteomes" id="UP000036338">
    <property type="component" value="Unassembled WGS sequence"/>
</dbReference>
<dbReference type="NCBIfam" id="TIGR01403">
    <property type="entry name" value="fliQ_rel_III"/>
    <property type="match status" value="1"/>
</dbReference>
<proteinExistence type="inferred from homology"/>
<evidence type="ECO:0000256" key="4">
    <source>
        <dbReference type="ARBA" id="ARBA00022692"/>
    </source>
</evidence>
<keyword evidence="3" id="KW-1003">Cell membrane</keyword>
<keyword evidence="6" id="KW-0843">Virulence</keyword>
<dbReference type="GO" id="GO:0009306">
    <property type="term" value="P:protein secretion"/>
    <property type="evidence" value="ECO:0007669"/>
    <property type="project" value="InterPro"/>
</dbReference>
<evidence type="ECO:0000256" key="3">
    <source>
        <dbReference type="ARBA" id="ARBA00022475"/>
    </source>
</evidence>
<sequence>MEIDALIGATAQGMLLCLYCSLPVVIVAAAVGLAVSFLQAITSMQDQTLPHGVKLVAVVITIVIVAPLAASAVLHFANQMMRTALPQ</sequence>
<accession>A0A0J5X0K0</accession>
<dbReference type="InterPro" id="IPR002191">
    <property type="entry name" value="Bac_export_3"/>
</dbReference>